<gene>
    <name evidence="1" type="ORF">ACFW6T_35240</name>
</gene>
<accession>A0ABW6GWR8</accession>
<dbReference type="Gene3D" id="1.25.10.10">
    <property type="entry name" value="Leucine-rich Repeat Variant"/>
    <property type="match status" value="1"/>
</dbReference>
<reference evidence="1 2" key="1">
    <citation type="submission" date="2024-09" db="EMBL/GenBank/DDBJ databases">
        <title>The Natural Products Discovery Center: Release of the First 8490 Sequenced Strains for Exploring Actinobacteria Biosynthetic Diversity.</title>
        <authorList>
            <person name="Kalkreuter E."/>
            <person name="Kautsar S.A."/>
            <person name="Yang D."/>
            <person name="Bader C.D."/>
            <person name="Teijaro C.N."/>
            <person name="Fluegel L."/>
            <person name="Davis C.M."/>
            <person name="Simpson J.R."/>
            <person name="Lauterbach L."/>
            <person name="Steele A.D."/>
            <person name="Gui C."/>
            <person name="Meng S."/>
            <person name="Li G."/>
            <person name="Viehrig K."/>
            <person name="Ye F."/>
            <person name="Su P."/>
            <person name="Kiefer A.F."/>
            <person name="Nichols A."/>
            <person name="Cepeda A.J."/>
            <person name="Yan W."/>
            <person name="Fan B."/>
            <person name="Jiang Y."/>
            <person name="Adhikari A."/>
            <person name="Zheng C.-J."/>
            <person name="Schuster L."/>
            <person name="Cowan T.M."/>
            <person name="Smanski M.J."/>
            <person name="Chevrette M.G."/>
            <person name="De Carvalho L.P.S."/>
            <person name="Shen B."/>
        </authorList>
    </citation>
    <scope>NUCLEOTIDE SEQUENCE [LARGE SCALE GENOMIC DNA]</scope>
    <source>
        <strain evidence="1 2">NPDC058753</strain>
    </source>
</reference>
<dbReference type="Pfam" id="PF13646">
    <property type="entry name" value="HEAT_2"/>
    <property type="match status" value="2"/>
</dbReference>
<protein>
    <submittedName>
        <fullName evidence="1">HEAT repeat domain-containing protein</fullName>
    </submittedName>
</protein>
<dbReference type="Proteomes" id="UP001599542">
    <property type="component" value="Unassembled WGS sequence"/>
</dbReference>
<keyword evidence="2" id="KW-1185">Reference proteome</keyword>
<dbReference type="PROSITE" id="PS50077">
    <property type="entry name" value="HEAT_REPEAT"/>
    <property type="match status" value="1"/>
</dbReference>
<name>A0ABW6GWR8_9ACTN</name>
<evidence type="ECO:0000313" key="1">
    <source>
        <dbReference type="EMBL" id="MFE1357232.1"/>
    </source>
</evidence>
<dbReference type="InterPro" id="IPR016024">
    <property type="entry name" value="ARM-type_fold"/>
</dbReference>
<comment type="caution">
    <text evidence="1">The sequence shown here is derived from an EMBL/GenBank/DDBJ whole genome shotgun (WGS) entry which is preliminary data.</text>
</comment>
<evidence type="ECO:0000313" key="2">
    <source>
        <dbReference type="Proteomes" id="UP001599542"/>
    </source>
</evidence>
<dbReference type="InterPro" id="IPR021133">
    <property type="entry name" value="HEAT_type_2"/>
</dbReference>
<dbReference type="SUPFAM" id="SSF48371">
    <property type="entry name" value="ARM repeat"/>
    <property type="match status" value="1"/>
</dbReference>
<organism evidence="1 2">
    <name type="scientific">Kitasatospora phosalacinea</name>
    <dbReference type="NCBI Taxonomy" id="2065"/>
    <lineage>
        <taxon>Bacteria</taxon>
        <taxon>Bacillati</taxon>
        <taxon>Actinomycetota</taxon>
        <taxon>Actinomycetes</taxon>
        <taxon>Kitasatosporales</taxon>
        <taxon>Streptomycetaceae</taxon>
        <taxon>Kitasatospora</taxon>
    </lineage>
</organism>
<dbReference type="EMBL" id="JBHYPX010000141">
    <property type="protein sequence ID" value="MFE1357232.1"/>
    <property type="molecule type" value="Genomic_DNA"/>
</dbReference>
<dbReference type="InterPro" id="IPR011989">
    <property type="entry name" value="ARM-like"/>
</dbReference>
<proteinExistence type="predicted"/>
<sequence>MSDDAWAPDDDLRAAAALLSAADPARRAAGYGRLAARAAPGEDALRAWAVDAVLGRAGREPGGAALAALVEVLEAAQDARALPVLLELAGHPDEAVRLAVAKALPFVGEPVPDSPRVRALLTLCRDGAPRVRDAAVFSVGSLDEAYSPAVRAALHERLDDEDAEVAEEAVRGLANRQDASVLPRLVDLLEAYVEPHPLTLSAAAVLGRPELLPVLAELAAERPDDRRITAALESCDPERREELAARAWQLLEELSARRPDLDAALAWPRFSTRLYLELRHGSAPVVYHADGLLSRTGRDPSRAAAAVDADLPPVDLPPAA</sequence>
<dbReference type="RefSeq" id="WP_380315005.1">
    <property type="nucleotide sequence ID" value="NZ_JBHYPW010000001.1"/>
</dbReference>